<reference evidence="2" key="1">
    <citation type="journal article" date="2019" name="Int. J. Syst. Evol. Microbiol.">
        <title>The Global Catalogue of Microorganisms (GCM) 10K type strain sequencing project: providing services to taxonomists for standard genome sequencing and annotation.</title>
        <authorList>
            <consortium name="The Broad Institute Genomics Platform"/>
            <consortium name="The Broad Institute Genome Sequencing Center for Infectious Disease"/>
            <person name="Wu L."/>
            <person name="Ma J."/>
        </authorList>
    </citation>
    <scope>NUCLEOTIDE SEQUENCE [LARGE SCALE GENOMIC DNA]</scope>
    <source>
        <strain evidence="2">JCM 16722</strain>
    </source>
</reference>
<evidence type="ECO:0000313" key="2">
    <source>
        <dbReference type="Proteomes" id="UP001500167"/>
    </source>
</evidence>
<protein>
    <submittedName>
        <fullName evidence="1">Uncharacterized protein</fullName>
    </submittedName>
</protein>
<dbReference type="EMBL" id="BAAAZK010000003">
    <property type="protein sequence ID" value="GAA4173562.1"/>
    <property type="molecule type" value="Genomic_DNA"/>
</dbReference>
<dbReference type="Proteomes" id="UP001500167">
    <property type="component" value="Unassembled WGS sequence"/>
</dbReference>
<gene>
    <name evidence="1" type="ORF">GCM10022218_16640</name>
</gene>
<accession>A0ABP7ZYP3</accession>
<comment type="caution">
    <text evidence="1">The sequence shown here is derived from an EMBL/GenBank/DDBJ whole genome shotgun (WGS) entry which is preliminary data.</text>
</comment>
<keyword evidence="2" id="KW-1185">Reference proteome</keyword>
<sequence length="49" mass="5385">MLNYCLSQSISSAIGDNYNIETYDKNQVLPYSNAFNRCNDGDGAGSECK</sequence>
<organism evidence="1 2">
    <name type="scientific">Sphingobacterium ginsenosidimutans</name>
    <dbReference type="NCBI Taxonomy" id="687845"/>
    <lineage>
        <taxon>Bacteria</taxon>
        <taxon>Pseudomonadati</taxon>
        <taxon>Bacteroidota</taxon>
        <taxon>Sphingobacteriia</taxon>
        <taxon>Sphingobacteriales</taxon>
        <taxon>Sphingobacteriaceae</taxon>
        <taxon>Sphingobacterium</taxon>
    </lineage>
</organism>
<evidence type="ECO:0000313" key="1">
    <source>
        <dbReference type="EMBL" id="GAA4173562.1"/>
    </source>
</evidence>
<proteinExistence type="predicted"/>
<name>A0ABP7ZYP3_9SPHI</name>